<dbReference type="SUPFAM" id="SSF55797">
    <property type="entry name" value="PR-1-like"/>
    <property type="match status" value="1"/>
</dbReference>
<gene>
    <name evidence="3" type="ORF">RJT34_24461</name>
</gene>
<name>A0AAN9FPQ5_CLITE</name>
<reference evidence="3 4" key="1">
    <citation type="submission" date="2024-01" db="EMBL/GenBank/DDBJ databases">
        <title>The genomes of 5 underutilized Papilionoideae crops provide insights into root nodulation and disease resistance.</title>
        <authorList>
            <person name="Yuan L."/>
        </authorList>
    </citation>
    <scope>NUCLEOTIDE SEQUENCE [LARGE SCALE GENOMIC DNA]</scope>
    <source>
        <strain evidence="3">LY-2023</strain>
        <tissue evidence="3">Leaf</tissue>
    </source>
</reference>
<dbReference type="CDD" id="cd05381">
    <property type="entry name" value="CAP_PR-1"/>
    <property type="match status" value="1"/>
</dbReference>
<feature type="compositionally biased region" description="Basic residues" evidence="1">
    <location>
        <begin position="37"/>
        <end position="51"/>
    </location>
</feature>
<evidence type="ECO:0000259" key="2">
    <source>
        <dbReference type="SMART" id="SM00198"/>
    </source>
</evidence>
<dbReference type="Pfam" id="PF00188">
    <property type="entry name" value="CAP"/>
    <property type="match status" value="1"/>
</dbReference>
<sequence>MRILLTKGFTLWAYGSELGFCEGRSTLTVSPPPRGNNTRRRGGHGGKGGRHRVNARQYFGWVPKNDMHTSVNQVIAQEFLHAHNWVRKVYKLPELVWDEKLASYARGYLMQRYEDCMLVHSDSDFGENVFWGKKLHWTASDATYWWYVERQWYDFKTLTCLPPPKNCGHFTQLVWRDSARVGCALQHCRNSTQGMLIACEYDPPGNYDNEHPLKHHEYS</sequence>
<dbReference type="InterPro" id="IPR014044">
    <property type="entry name" value="CAP_dom"/>
</dbReference>
<feature type="domain" description="SCP" evidence="2">
    <location>
        <begin position="74"/>
        <end position="209"/>
    </location>
</feature>
<organism evidence="3 4">
    <name type="scientific">Clitoria ternatea</name>
    <name type="common">Butterfly pea</name>
    <dbReference type="NCBI Taxonomy" id="43366"/>
    <lineage>
        <taxon>Eukaryota</taxon>
        <taxon>Viridiplantae</taxon>
        <taxon>Streptophyta</taxon>
        <taxon>Embryophyta</taxon>
        <taxon>Tracheophyta</taxon>
        <taxon>Spermatophyta</taxon>
        <taxon>Magnoliopsida</taxon>
        <taxon>eudicotyledons</taxon>
        <taxon>Gunneridae</taxon>
        <taxon>Pentapetalae</taxon>
        <taxon>rosids</taxon>
        <taxon>fabids</taxon>
        <taxon>Fabales</taxon>
        <taxon>Fabaceae</taxon>
        <taxon>Papilionoideae</taxon>
        <taxon>50 kb inversion clade</taxon>
        <taxon>NPAAA clade</taxon>
        <taxon>indigoferoid/millettioid clade</taxon>
        <taxon>Phaseoleae</taxon>
        <taxon>Clitoria</taxon>
    </lineage>
</organism>
<dbReference type="InterPro" id="IPR018244">
    <property type="entry name" value="Allrgn_V5/Tpx1_CS"/>
</dbReference>
<dbReference type="Gene3D" id="3.40.33.10">
    <property type="entry name" value="CAP"/>
    <property type="match status" value="1"/>
</dbReference>
<dbReference type="GO" id="GO:0005576">
    <property type="term" value="C:extracellular region"/>
    <property type="evidence" value="ECO:0007669"/>
    <property type="project" value="InterPro"/>
</dbReference>
<evidence type="ECO:0000313" key="4">
    <source>
        <dbReference type="Proteomes" id="UP001359559"/>
    </source>
</evidence>
<feature type="region of interest" description="Disordered" evidence="1">
    <location>
        <begin position="25"/>
        <end position="51"/>
    </location>
</feature>
<proteinExistence type="predicted"/>
<protein>
    <recommendedName>
        <fullName evidence="2">SCP domain-containing protein</fullName>
    </recommendedName>
</protein>
<dbReference type="Proteomes" id="UP001359559">
    <property type="component" value="Unassembled WGS sequence"/>
</dbReference>
<dbReference type="InterPro" id="IPR001283">
    <property type="entry name" value="CRISP-related"/>
</dbReference>
<dbReference type="InterPro" id="IPR035940">
    <property type="entry name" value="CAP_sf"/>
</dbReference>
<evidence type="ECO:0000256" key="1">
    <source>
        <dbReference type="SAM" id="MobiDB-lite"/>
    </source>
</evidence>
<dbReference type="SMART" id="SM00198">
    <property type="entry name" value="SCP"/>
    <property type="match status" value="1"/>
</dbReference>
<keyword evidence="4" id="KW-1185">Reference proteome</keyword>
<evidence type="ECO:0000313" key="3">
    <source>
        <dbReference type="EMBL" id="KAK7279409.1"/>
    </source>
</evidence>
<dbReference type="PRINTS" id="PR00837">
    <property type="entry name" value="V5TPXLIKE"/>
</dbReference>
<dbReference type="EMBL" id="JAYKXN010000006">
    <property type="protein sequence ID" value="KAK7279409.1"/>
    <property type="molecule type" value="Genomic_DNA"/>
</dbReference>
<dbReference type="PANTHER" id="PTHR10334">
    <property type="entry name" value="CYSTEINE-RICH SECRETORY PROTEIN-RELATED"/>
    <property type="match status" value="1"/>
</dbReference>
<accession>A0AAN9FPQ5</accession>
<dbReference type="AlphaFoldDB" id="A0AAN9FPQ5"/>
<dbReference type="PROSITE" id="PS01009">
    <property type="entry name" value="CRISP_1"/>
    <property type="match status" value="1"/>
</dbReference>
<comment type="caution">
    <text evidence="3">The sequence shown here is derived from an EMBL/GenBank/DDBJ whole genome shotgun (WGS) entry which is preliminary data.</text>
</comment>
<dbReference type="FunFam" id="3.40.33.10:FF:000023">
    <property type="entry name" value="Pathogenesis-related protein-1-like"/>
    <property type="match status" value="1"/>
</dbReference>